<gene>
    <name evidence="2" type="ORF">METZ01_LOCUS350212</name>
</gene>
<feature type="transmembrane region" description="Helical" evidence="1">
    <location>
        <begin position="40"/>
        <end position="58"/>
    </location>
</feature>
<reference evidence="2" key="1">
    <citation type="submission" date="2018-05" db="EMBL/GenBank/DDBJ databases">
        <authorList>
            <person name="Lanie J.A."/>
            <person name="Ng W.-L."/>
            <person name="Kazmierczak K.M."/>
            <person name="Andrzejewski T.M."/>
            <person name="Davidsen T.M."/>
            <person name="Wayne K.J."/>
            <person name="Tettelin H."/>
            <person name="Glass J.I."/>
            <person name="Rusch D."/>
            <person name="Podicherti R."/>
            <person name="Tsui H.-C.T."/>
            <person name="Winkler M.E."/>
        </authorList>
    </citation>
    <scope>NUCLEOTIDE SEQUENCE</scope>
</reference>
<keyword evidence="1" id="KW-0472">Membrane</keyword>
<accession>A0A382RK50</accession>
<organism evidence="2">
    <name type="scientific">marine metagenome</name>
    <dbReference type="NCBI Taxonomy" id="408172"/>
    <lineage>
        <taxon>unclassified sequences</taxon>
        <taxon>metagenomes</taxon>
        <taxon>ecological metagenomes</taxon>
    </lineage>
</organism>
<sequence>MPGSPYLEQAPKGLLTWTKLLLIGGPLLIVLTAASIFQGLWLEWFILLTFILCVTAVLRK</sequence>
<evidence type="ECO:0000256" key="1">
    <source>
        <dbReference type="SAM" id="Phobius"/>
    </source>
</evidence>
<keyword evidence="1" id="KW-0812">Transmembrane</keyword>
<dbReference type="AlphaFoldDB" id="A0A382RK50"/>
<proteinExistence type="predicted"/>
<evidence type="ECO:0000313" key="2">
    <source>
        <dbReference type="EMBL" id="SVC97358.1"/>
    </source>
</evidence>
<dbReference type="EMBL" id="UINC01121888">
    <property type="protein sequence ID" value="SVC97358.1"/>
    <property type="molecule type" value="Genomic_DNA"/>
</dbReference>
<protein>
    <submittedName>
        <fullName evidence="2">Uncharacterized protein</fullName>
    </submittedName>
</protein>
<keyword evidence="1" id="KW-1133">Transmembrane helix</keyword>
<name>A0A382RK50_9ZZZZ</name>
<feature type="transmembrane region" description="Helical" evidence="1">
    <location>
        <begin position="14"/>
        <end position="34"/>
    </location>
</feature>